<dbReference type="PROSITE" id="PS50949">
    <property type="entry name" value="HTH_GNTR"/>
    <property type="match status" value="1"/>
</dbReference>
<dbReference type="Pfam" id="PF07729">
    <property type="entry name" value="FCD"/>
    <property type="match status" value="1"/>
</dbReference>
<dbReference type="InterPro" id="IPR036388">
    <property type="entry name" value="WH-like_DNA-bd_sf"/>
</dbReference>
<organism evidence="5 6">
    <name type="scientific">Austwickia chelonae NBRC 105200</name>
    <dbReference type="NCBI Taxonomy" id="1184607"/>
    <lineage>
        <taxon>Bacteria</taxon>
        <taxon>Bacillati</taxon>
        <taxon>Actinomycetota</taxon>
        <taxon>Actinomycetes</taxon>
        <taxon>Micrococcales</taxon>
        <taxon>Dermatophilaceae</taxon>
        <taxon>Austwickia</taxon>
    </lineage>
</organism>
<evidence type="ECO:0000256" key="2">
    <source>
        <dbReference type="ARBA" id="ARBA00023125"/>
    </source>
</evidence>
<name>K6W7H1_9MICO</name>
<dbReference type="SMART" id="SM00345">
    <property type="entry name" value="HTH_GNTR"/>
    <property type="match status" value="1"/>
</dbReference>
<dbReference type="AlphaFoldDB" id="K6W7H1"/>
<dbReference type="InterPro" id="IPR011711">
    <property type="entry name" value="GntR_C"/>
</dbReference>
<sequence>MNRHMSATDRAYHDTRERIIDGRLGGGDIITEGQVSTALGVSRTPVREAFLRLQAEGFLELYPKRGAVVVPISPNEATSVSEARELIETFAITKLLTESDRAPQELVDSLWENITEQSRHSRAKDLPSFTAADANFHLAIVAAAQNAHLTGLYAALRDRQKRITMTTSHKLPVDLEEIVEDHQRLVRFLEEGDLDPALSIVRAHMRASRREATRRR</sequence>
<evidence type="ECO:0000256" key="3">
    <source>
        <dbReference type="ARBA" id="ARBA00023163"/>
    </source>
</evidence>
<dbReference type="CDD" id="cd07377">
    <property type="entry name" value="WHTH_GntR"/>
    <property type="match status" value="1"/>
</dbReference>
<dbReference type="SMART" id="SM00895">
    <property type="entry name" value="FCD"/>
    <property type="match status" value="1"/>
</dbReference>
<dbReference type="GO" id="GO:0003677">
    <property type="term" value="F:DNA binding"/>
    <property type="evidence" value="ECO:0007669"/>
    <property type="project" value="UniProtKB-KW"/>
</dbReference>
<keyword evidence="2" id="KW-0238">DNA-binding</keyword>
<keyword evidence="3" id="KW-0804">Transcription</keyword>
<dbReference type="STRING" id="100225.SAMN05421595_0279"/>
<dbReference type="SUPFAM" id="SSF48008">
    <property type="entry name" value="GntR ligand-binding domain-like"/>
    <property type="match status" value="1"/>
</dbReference>
<dbReference type="PRINTS" id="PR00035">
    <property type="entry name" value="HTHGNTR"/>
</dbReference>
<feature type="domain" description="HTH gntR-type" evidence="4">
    <location>
        <begin position="5"/>
        <end position="72"/>
    </location>
</feature>
<dbReference type="Gene3D" id="1.20.120.530">
    <property type="entry name" value="GntR ligand-binding domain-like"/>
    <property type="match status" value="1"/>
</dbReference>
<evidence type="ECO:0000313" key="6">
    <source>
        <dbReference type="Proteomes" id="UP000008495"/>
    </source>
</evidence>
<dbReference type="EMBL" id="BAGZ01000008">
    <property type="protein sequence ID" value="GAB77777.1"/>
    <property type="molecule type" value="Genomic_DNA"/>
</dbReference>
<dbReference type="PANTHER" id="PTHR43537:SF24">
    <property type="entry name" value="GLUCONATE OPERON TRANSCRIPTIONAL REPRESSOR"/>
    <property type="match status" value="1"/>
</dbReference>
<comment type="caution">
    <text evidence="5">The sequence shown here is derived from an EMBL/GenBank/DDBJ whole genome shotgun (WGS) entry which is preliminary data.</text>
</comment>
<dbReference type="SUPFAM" id="SSF46785">
    <property type="entry name" value="Winged helix' DNA-binding domain"/>
    <property type="match status" value="1"/>
</dbReference>
<dbReference type="PANTHER" id="PTHR43537">
    <property type="entry name" value="TRANSCRIPTIONAL REGULATOR, GNTR FAMILY"/>
    <property type="match status" value="1"/>
</dbReference>
<dbReference type="InterPro" id="IPR036390">
    <property type="entry name" value="WH_DNA-bd_sf"/>
</dbReference>
<keyword evidence="6" id="KW-1185">Reference proteome</keyword>
<dbReference type="Gene3D" id="1.10.10.10">
    <property type="entry name" value="Winged helix-like DNA-binding domain superfamily/Winged helix DNA-binding domain"/>
    <property type="match status" value="1"/>
</dbReference>
<dbReference type="RefSeq" id="WP_006502529.1">
    <property type="nucleotide sequence ID" value="NZ_BAGZ01000008.1"/>
</dbReference>
<proteinExistence type="predicted"/>
<accession>K6W7H1</accession>
<protein>
    <submittedName>
        <fullName evidence="5">Putative GntR family transcriptional regulator</fullName>
    </submittedName>
</protein>
<evidence type="ECO:0000259" key="4">
    <source>
        <dbReference type="PROSITE" id="PS50949"/>
    </source>
</evidence>
<dbReference type="Pfam" id="PF00392">
    <property type="entry name" value="GntR"/>
    <property type="match status" value="1"/>
</dbReference>
<dbReference type="OrthoDB" id="8680240at2"/>
<dbReference type="eggNOG" id="COG1802">
    <property type="taxonomic scope" value="Bacteria"/>
</dbReference>
<gene>
    <name evidence="5" type="ORF">AUCHE_08_00160</name>
</gene>
<evidence type="ECO:0000313" key="5">
    <source>
        <dbReference type="EMBL" id="GAB77777.1"/>
    </source>
</evidence>
<dbReference type="GO" id="GO:0003700">
    <property type="term" value="F:DNA-binding transcription factor activity"/>
    <property type="evidence" value="ECO:0007669"/>
    <property type="project" value="InterPro"/>
</dbReference>
<keyword evidence="1" id="KW-0805">Transcription regulation</keyword>
<reference evidence="5 6" key="1">
    <citation type="submission" date="2012-08" db="EMBL/GenBank/DDBJ databases">
        <title>Whole genome shotgun sequence of Austwickia chelonae NBRC 105200.</title>
        <authorList>
            <person name="Yoshida I."/>
            <person name="Hosoyama A."/>
            <person name="Tsuchikane K."/>
            <person name="Katsumata H."/>
            <person name="Ando Y."/>
            <person name="Ohji S."/>
            <person name="Hamada M."/>
            <person name="Tamura T."/>
            <person name="Yamazoe A."/>
            <person name="Yamazaki S."/>
            <person name="Fujita N."/>
        </authorList>
    </citation>
    <scope>NUCLEOTIDE SEQUENCE [LARGE SCALE GENOMIC DNA]</scope>
    <source>
        <strain evidence="5 6">NBRC 105200</strain>
    </source>
</reference>
<dbReference type="InterPro" id="IPR000524">
    <property type="entry name" value="Tscrpt_reg_HTH_GntR"/>
</dbReference>
<dbReference type="InterPro" id="IPR008920">
    <property type="entry name" value="TF_FadR/GntR_C"/>
</dbReference>
<evidence type="ECO:0000256" key="1">
    <source>
        <dbReference type="ARBA" id="ARBA00023015"/>
    </source>
</evidence>
<dbReference type="Proteomes" id="UP000008495">
    <property type="component" value="Unassembled WGS sequence"/>
</dbReference>